<dbReference type="InterPro" id="IPR027417">
    <property type="entry name" value="P-loop_NTPase"/>
</dbReference>
<dbReference type="PANTHER" id="PTHR43335:SF4">
    <property type="entry name" value="ABC TRANSPORTER, ATP-BINDING PROTEIN"/>
    <property type="match status" value="1"/>
</dbReference>
<dbReference type="PROSITE" id="PS50893">
    <property type="entry name" value="ABC_TRANSPORTER_2"/>
    <property type="match status" value="1"/>
</dbReference>
<comment type="caution">
    <text evidence="6">The sequence shown here is derived from an EMBL/GenBank/DDBJ whole genome shotgun (WGS) entry which is preliminary data.</text>
</comment>
<dbReference type="AlphaFoldDB" id="A0A154UZL9"/>
<dbReference type="InterPro" id="IPR003593">
    <property type="entry name" value="AAA+_ATPase"/>
</dbReference>
<dbReference type="Proteomes" id="UP000076218">
    <property type="component" value="Unassembled WGS sequence"/>
</dbReference>
<evidence type="ECO:0000256" key="1">
    <source>
        <dbReference type="ARBA" id="ARBA00005417"/>
    </source>
</evidence>
<comment type="similarity">
    <text evidence="1">Belongs to the ABC transporter superfamily.</text>
</comment>
<accession>A0A154UZL9</accession>
<dbReference type="RefSeq" id="WP_063072080.1">
    <property type="nucleotide sequence ID" value="NZ_LQXA01000040.1"/>
</dbReference>
<dbReference type="GO" id="GO:0005524">
    <property type="term" value="F:ATP binding"/>
    <property type="evidence" value="ECO:0007669"/>
    <property type="project" value="UniProtKB-KW"/>
</dbReference>
<dbReference type="SUPFAM" id="SSF52540">
    <property type="entry name" value="P-loop containing nucleoside triphosphate hydrolases"/>
    <property type="match status" value="1"/>
</dbReference>
<keyword evidence="3" id="KW-0547">Nucleotide-binding</keyword>
<gene>
    <name evidence="6" type="ORF">AWH51_12680</name>
</gene>
<sequence>MIEIANVSKSYGGTTVLDDVSLRARDGEVTGFIGHNGAGKSTAMRIVLGLTRADAGEARIDGERHVQARRPAAQVGALLSADGLPPRMTARGLLDYACRTQGRPRGRAEELIRMVGLEEVGSKRIGAYSLGMKQRLGMGLALVDDPRNLVLDEPVNGLDPNGVLWLRGLLRIHADRGGCVLLSSHLMSELSLVADRVVILAHGRVVREGRLDELGGDGSSRVYAESPAPERLAQALMAAGFPPQREGRGVIVHGVGSTRVAQIAYESGAGLSHLSTPGTSLEDVFLSTTGTTAEREVAS</sequence>
<evidence type="ECO:0000256" key="2">
    <source>
        <dbReference type="ARBA" id="ARBA00022448"/>
    </source>
</evidence>
<reference evidence="6 7" key="1">
    <citation type="submission" date="2016-01" db="EMBL/GenBank/DDBJ databases">
        <title>Draft genome sequence of Clavibacter michiganensis subsp. tessellarius DOAB 609.</title>
        <authorList>
            <person name="Tambong J.T."/>
        </authorList>
    </citation>
    <scope>NUCLEOTIDE SEQUENCE [LARGE SCALE GENOMIC DNA]</scope>
    <source>
        <strain evidence="6 7">DOAB 609</strain>
    </source>
</reference>
<feature type="domain" description="ABC transporter" evidence="5">
    <location>
        <begin position="2"/>
        <end position="227"/>
    </location>
</feature>
<dbReference type="InterPro" id="IPR017871">
    <property type="entry name" value="ABC_transporter-like_CS"/>
</dbReference>
<dbReference type="GO" id="GO:0016887">
    <property type="term" value="F:ATP hydrolysis activity"/>
    <property type="evidence" value="ECO:0007669"/>
    <property type="project" value="InterPro"/>
</dbReference>
<name>A0A154UZL9_9MICO</name>
<keyword evidence="4" id="KW-0067">ATP-binding</keyword>
<evidence type="ECO:0000259" key="5">
    <source>
        <dbReference type="PROSITE" id="PS50893"/>
    </source>
</evidence>
<evidence type="ECO:0000256" key="3">
    <source>
        <dbReference type="ARBA" id="ARBA00022741"/>
    </source>
</evidence>
<keyword evidence="2" id="KW-0813">Transport</keyword>
<dbReference type="SMART" id="SM00382">
    <property type="entry name" value="AAA"/>
    <property type="match status" value="1"/>
</dbReference>
<proteinExistence type="inferred from homology"/>
<evidence type="ECO:0000313" key="6">
    <source>
        <dbReference type="EMBL" id="KZC94563.1"/>
    </source>
</evidence>
<evidence type="ECO:0000313" key="7">
    <source>
        <dbReference type="Proteomes" id="UP000076218"/>
    </source>
</evidence>
<dbReference type="STRING" id="31965.AWH51_12680"/>
<dbReference type="PROSITE" id="PS00211">
    <property type="entry name" value="ABC_TRANSPORTER_1"/>
    <property type="match status" value="1"/>
</dbReference>
<organism evidence="6 7">
    <name type="scientific">Clavibacter tessellarius</name>
    <dbReference type="NCBI Taxonomy" id="31965"/>
    <lineage>
        <taxon>Bacteria</taxon>
        <taxon>Bacillati</taxon>
        <taxon>Actinomycetota</taxon>
        <taxon>Actinomycetes</taxon>
        <taxon>Micrococcales</taxon>
        <taxon>Microbacteriaceae</taxon>
        <taxon>Clavibacter</taxon>
    </lineage>
</organism>
<dbReference type="Pfam" id="PF00005">
    <property type="entry name" value="ABC_tran"/>
    <property type="match status" value="1"/>
</dbReference>
<dbReference type="OrthoDB" id="9804819at2"/>
<dbReference type="PANTHER" id="PTHR43335">
    <property type="entry name" value="ABC TRANSPORTER, ATP-BINDING PROTEIN"/>
    <property type="match status" value="1"/>
</dbReference>
<dbReference type="Gene3D" id="3.40.50.300">
    <property type="entry name" value="P-loop containing nucleotide triphosphate hydrolases"/>
    <property type="match status" value="1"/>
</dbReference>
<dbReference type="EMBL" id="LQXA01000040">
    <property type="protein sequence ID" value="KZC94563.1"/>
    <property type="molecule type" value="Genomic_DNA"/>
</dbReference>
<protein>
    <recommendedName>
        <fullName evidence="5">ABC transporter domain-containing protein</fullName>
    </recommendedName>
</protein>
<dbReference type="InterPro" id="IPR003439">
    <property type="entry name" value="ABC_transporter-like_ATP-bd"/>
</dbReference>
<evidence type="ECO:0000256" key="4">
    <source>
        <dbReference type="ARBA" id="ARBA00022840"/>
    </source>
</evidence>